<evidence type="ECO:0000256" key="4">
    <source>
        <dbReference type="SAM" id="MobiDB-lite"/>
    </source>
</evidence>
<keyword evidence="3" id="KW-0175">Coiled coil</keyword>
<dbReference type="EMBL" id="HACA01012061">
    <property type="protein sequence ID" value="CDW29422.1"/>
    <property type="molecule type" value="Transcribed_RNA"/>
</dbReference>
<dbReference type="AlphaFoldDB" id="A0A0K2TUU2"/>
<feature type="compositionally biased region" description="Basic residues" evidence="4">
    <location>
        <begin position="16"/>
        <end position="30"/>
    </location>
</feature>
<feature type="compositionally biased region" description="Basic residues" evidence="4">
    <location>
        <begin position="104"/>
        <end position="116"/>
    </location>
</feature>
<dbReference type="GO" id="GO:0005681">
    <property type="term" value="C:spliceosomal complex"/>
    <property type="evidence" value="ECO:0007669"/>
    <property type="project" value="TreeGrafter"/>
</dbReference>
<evidence type="ECO:0000259" key="6">
    <source>
        <dbReference type="Pfam" id="PF10312"/>
    </source>
</evidence>
<sequence>MTSRRPCFSKEMGRSEKKKKKKSSKKRRLRSPSTSSSSSSDDDHRHRKSQKKKSRRRRHESSSDTDSSTDLLLRLEKERMELKKRKRREKESMKARETPEEKRARRLLKKESKNRKMNLEMGWNDEVRYTNEDNPFGDSQLTENFRWDAKLKKEGLESLSEKDYSKLQRLKVEETRQELEKVKKARLEREREREERQTLLELQERSKENDKFVKWRQDEDEFHLKQARTRSQIRIQDGRAKPIDLLAKYITSEENECDAILMHEPYTYLNGLTLIDLEDLLADIKIYVEIDLQKNKDFWADITTIVHDELYKLRKMDEVESRRQGIHKSVTHEVNNIFKDKTSKELQLLQESIEVKLSGVGEGIDVGYWETLLGQLKAHLARARLKERHDDNLKNKLEVLKAEQANDHIKKLDKNKESSPELDEEPGPSRDVESEMLNPALEEYEKGNYSPHYRNEDELELGAIVISEEEDANRRKSYQAKALKGVRVESAMSAEERALEREAKKGMKDDEASFSVESALEQTYEWSDKYRPRKPRYFNRVHTGFEWNKYNQTHYDVDNPPPKIVQGYKFNIFYPDLIDKSGTPSYTLRPCAENRDFCILRIHVGPPYEDIAFKIVNREWEYGYKRGFKCQFHNNIFQLWFHFKRLRYRR</sequence>
<dbReference type="GO" id="GO:0045292">
    <property type="term" value="P:mRNA cis splicing, via spliceosome"/>
    <property type="evidence" value="ECO:0007669"/>
    <property type="project" value="TreeGrafter"/>
</dbReference>
<feature type="compositionally biased region" description="Basic residues" evidence="4">
    <location>
        <begin position="45"/>
        <end position="59"/>
    </location>
</feature>
<evidence type="ECO:0000259" key="5">
    <source>
        <dbReference type="Pfam" id="PF09732"/>
    </source>
</evidence>
<dbReference type="OrthoDB" id="265955at2759"/>
<feature type="domain" description="Splicing factor Cactin C-terminal" evidence="5">
    <location>
        <begin position="526"/>
        <end position="650"/>
    </location>
</feature>
<evidence type="ECO:0000256" key="3">
    <source>
        <dbReference type="SAM" id="Coils"/>
    </source>
</evidence>
<evidence type="ECO:0000256" key="1">
    <source>
        <dbReference type="ARBA" id="ARBA00006895"/>
    </source>
</evidence>
<feature type="compositionally biased region" description="Basic and acidic residues" evidence="4">
    <location>
        <begin position="89"/>
        <end position="103"/>
    </location>
</feature>
<organism evidence="7">
    <name type="scientific">Lepeophtheirus salmonis</name>
    <name type="common">Salmon louse</name>
    <name type="synonym">Caligus salmonis</name>
    <dbReference type="NCBI Taxonomy" id="72036"/>
    <lineage>
        <taxon>Eukaryota</taxon>
        <taxon>Metazoa</taxon>
        <taxon>Ecdysozoa</taxon>
        <taxon>Arthropoda</taxon>
        <taxon>Crustacea</taxon>
        <taxon>Multicrustacea</taxon>
        <taxon>Hexanauplia</taxon>
        <taxon>Copepoda</taxon>
        <taxon>Siphonostomatoida</taxon>
        <taxon>Caligidae</taxon>
        <taxon>Lepeophtheirus</taxon>
    </lineage>
</organism>
<dbReference type="Pfam" id="PF09732">
    <property type="entry name" value="CactinC_cactus"/>
    <property type="match status" value="1"/>
</dbReference>
<evidence type="ECO:0000313" key="7">
    <source>
        <dbReference type="EMBL" id="CDW29422.1"/>
    </source>
</evidence>
<feature type="compositionally biased region" description="Basic and acidic residues" evidence="4">
    <location>
        <begin position="408"/>
        <end position="419"/>
    </location>
</feature>
<dbReference type="SMART" id="SM01050">
    <property type="entry name" value="CactinC_cactus"/>
    <property type="match status" value="1"/>
</dbReference>
<dbReference type="PANTHER" id="PTHR21737:SF4">
    <property type="entry name" value="SPLICING FACTOR CACTIN"/>
    <property type="match status" value="1"/>
</dbReference>
<feature type="region of interest" description="Disordered" evidence="4">
    <location>
        <begin position="408"/>
        <end position="433"/>
    </location>
</feature>
<name>A0A0K2TUU2_LEPSM</name>
<feature type="domain" description="Splicing factor cactin central" evidence="6">
    <location>
        <begin position="205"/>
        <end position="389"/>
    </location>
</feature>
<comment type="similarity">
    <text evidence="1">Belongs to the CACTIN family.</text>
</comment>
<reference evidence="7" key="1">
    <citation type="submission" date="2014-05" db="EMBL/GenBank/DDBJ databases">
        <authorList>
            <person name="Chronopoulou M."/>
        </authorList>
    </citation>
    <scope>NUCLEOTIDE SEQUENCE</scope>
    <source>
        <tissue evidence="7">Whole organism</tissue>
    </source>
</reference>
<proteinExistence type="inferred from homology"/>
<dbReference type="InterPro" id="IPR018816">
    <property type="entry name" value="Cactin_central"/>
</dbReference>
<dbReference type="GO" id="GO:0005737">
    <property type="term" value="C:cytoplasm"/>
    <property type="evidence" value="ECO:0007669"/>
    <property type="project" value="TreeGrafter"/>
</dbReference>
<accession>A0A0K2TUU2</accession>
<feature type="coiled-coil region" evidence="3">
    <location>
        <begin position="165"/>
        <end position="209"/>
    </location>
</feature>
<evidence type="ECO:0000256" key="2">
    <source>
        <dbReference type="ARBA" id="ARBA00034534"/>
    </source>
</evidence>
<feature type="region of interest" description="Disordered" evidence="4">
    <location>
        <begin position="1"/>
        <end position="116"/>
    </location>
</feature>
<dbReference type="Pfam" id="PF10312">
    <property type="entry name" value="Cactin_mid"/>
    <property type="match status" value="1"/>
</dbReference>
<dbReference type="InterPro" id="IPR019134">
    <property type="entry name" value="Cactin_C"/>
</dbReference>
<dbReference type="PANTHER" id="PTHR21737">
    <property type="entry name" value="POLYGLUTAMINE BINDING PROTEIN 1/MARVEL MEMBRANE-ASSOCIATING DOMAIN CONTAINING 3"/>
    <property type="match status" value="1"/>
</dbReference>
<protein>
    <recommendedName>
        <fullName evidence="2">Splicing factor Cactin</fullName>
    </recommendedName>
</protein>